<dbReference type="CDD" id="cd04458">
    <property type="entry name" value="CSP_CDS"/>
    <property type="match status" value="1"/>
</dbReference>
<keyword evidence="4" id="KW-1185">Reference proteome</keyword>
<dbReference type="Proteomes" id="UP000234271">
    <property type="component" value="Chromosome"/>
</dbReference>
<proteinExistence type="predicted"/>
<evidence type="ECO:0000313" key="3">
    <source>
        <dbReference type="EMBL" id="AUI70549.2"/>
    </source>
</evidence>
<dbReference type="GO" id="GO:0003676">
    <property type="term" value="F:nucleic acid binding"/>
    <property type="evidence" value="ECO:0007669"/>
    <property type="project" value="InterPro"/>
</dbReference>
<comment type="subcellular location">
    <subcellularLocation>
        <location evidence="1">Cytoplasm</location>
    </subcellularLocation>
</comment>
<dbReference type="OrthoDB" id="72963at2"/>
<dbReference type="EMBL" id="CP018889">
    <property type="protein sequence ID" value="AUI70549.2"/>
    <property type="molecule type" value="Genomic_DNA"/>
</dbReference>
<dbReference type="GO" id="GO:0005829">
    <property type="term" value="C:cytosol"/>
    <property type="evidence" value="ECO:0007669"/>
    <property type="project" value="UniProtKB-ARBA"/>
</dbReference>
<dbReference type="InterPro" id="IPR002059">
    <property type="entry name" value="CSP_DNA-bd"/>
</dbReference>
<name>A0A2N9YJC2_9GAMM</name>
<evidence type="ECO:0000256" key="1">
    <source>
        <dbReference type="RuleBase" id="RU000408"/>
    </source>
</evidence>
<protein>
    <recommendedName>
        <fullName evidence="2">CSD domain-containing protein</fullName>
    </recommendedName>
</protein>
<dbReference type="AlphaFoldDB" id="A0A2N9YJC2"/>
<feature type="domain" description="CSD" evidence="2">
    <location>
        <begin position="29"/>
        <end position="97"/>
    </location>
</feature>
<dbReference type="Gene3D" id="2.40.50.140">
    <property type="entry name" value="Nucleic acid-binding proteins"/>
    <property type="match status" value="1"/>
</dbReference>
<dbReference type="InterPro" id="IPR019844">
    <property type="entry name" value="CSD_CS"/>
</dbReference>
<dbReference type="SMART" id="SM00357">
    <property type="entry name" value="CSP"/>
    <property type="match status" value="1"/>
</dbReference>
<dbReference type="Pfam" id="PF00313">
    <property type="entry name" value="CSD"/>
    <property type="match status" value="1"/>
</dbReference>
<sequence length="99" mass="11098">MHIVYAEEAISAPTANNATNANPAVVEKKYYGTVKWFDKQSGFGFITPDIGDEEVFVHFSNIVPIEANGRRSLSQGQRVEYVMTMLKDEQHVVRVTPLP</sequence>
<dbReference type="PANTHER" id="PTHR46565:SF20">
    <property type="entry name" value="COLD SHOCK DOMAIN-CONTAINING PROTEIN 4"/>
    <property type="match status" value="1"/>
</dbReference>
<accession>A0A2N9YJC2</accession>
<dbReference type="PRINTS" id="PR00050">
    <property type="entry name" value="COLDSHOCK"/>
</dbReference>
<dbReference type="PROSITE" id="PS00352">
    <property type="entry name" value="CSD_1"/>
    <property type="match status" value="1"/>
</dbReference>
<reference evidence="4" key="1">
    <citation type="submission" date="2016-12" db="EMBL/GenBank/DDBJ databases">
        <title>Complete Genome Sequence of Beggiatoa leptomitiformis D-401.</title>
        <authorList>
            <person name="Fomenkov A."/>
            <person name="Vincze T."/>
            <person name="Grabovich M."/>
            <person name="Anton B.P."/>
            <person name="Dubinina G."/>
            <person name="Orlova M."/>
            <person name="Belousova E."/>
            <person name="Roberts R.J."/>
        </authorList>
    </citation>
    <scope>NUCLEOTIDE SEQUENCE [LARGE SCALE GENOMIC DNA]</scope>
    <source>
        <strain evidence="4">D-401</strain>
    </source>
</reference>
<dbReference type="InterPro" id="IPR012340">
    <property type="entry name" value="NA-bd_OB-fold"/>
</dbReference>
<dbReference type="PANTHER" id="PTHR46565">
    <property type="entry name" value="COLD SHOCK DOMAIN PROTEIN 2"/>
    <property type="match status" value="1"/>
</dbReference>
<dbReference type="InterPro" id="IPR011129">
    <property type="entry name" value="CSD"/>
</dbReference>
<evidence type="ECO:0000259" key="2">
    <source>
        <dbReference type="PROSITE" id="PS51857"/>
    </source>
</evidence>
<evidence type="ECO:0000313" key="4">
    <source>
        <dbReference type="Proteomes" id="UP000234271"/>
    </source>
</evidence>
<dbReference type="SUPFAM" id="SSF50249">
    <property type="entry name" value="Nucleic acid-binding proteins"/>
    <property type="match status" value="1"/>
</dbReference>
<gene>
    <name evidence="3" type="ORF">BLE401_06380</name>
</gene>
<organism evidence="3 4">
    <name type="scientific">Beggiatoa leptomitoformis</name>
    <dbReference type="NCBI Taxonomy" id="288004"/>
    <lineage>
        <taxon>Bacteria</taxon>
        <taxon>Pseudomonadati</taxon>
        <taxon>Pseudomonadota</taxon>
        <taxon>Gammaproteobacteria</taxon>
        <taxon>Thiotrichales</taxon>
        <taxon>Thiotrichaceae</taxon>
        <taxon>Beggiatoa</taxon>
    </lineage>
</organism>
<dbReference type="PROSITE" id="PS51857">
    <property type="entry name" value="CSD_2"/>
    <property type="match status" value="1"/>
</dbReference>